<dbReference type="KEGG" id="gsh:117345872"/>
<dbReference type="SUPFAM" id="SSF81321">
    <property type="entry name" value="Family A G protein-coupled receptor-like"/>
    <property type="match status" value="1"/>
</dbReference>
<keyword evidence="3 5" id="KW-1133">Transmembrane helix</keyword>
<evidence type="ECO:0000256" key="4">
    <source>
        <dbReference type="ARBA" id="ARBA00023136"/>
    </source>
</evidence>
<feature type="transmembrane region" description="Helical" evidence="5">
    <location>
        <begin position="231"/>
        <end position="252"/>
    </location>
</feature>
<sequence>MKVEDLTVESPNASLHQCPVNKDFTNRFLPAVYLLAFLIGVVANCLGLWSLGASWRKWSSLNVLVLNLGLADLLYAITLPFFVSYYLNGSVWSFGSGFCRLARCLFQLNLYASIGFLACISAQRYLGIVHPLAMMGRLQTLRPAVFLSALVWLWVLVQILPDLWFSKTDANRTQCHDSTGDEDLEAYRPYTLVITLSGFVLPFLVILGCYSRVLAVLRRNTNVDPNLKARSINLVVIVLVLFSVCFFPYHVFRNLNLMSRVWQLEGTCTQTLKNLYLSYQITRGLACLNSAINPLVYLVTNENIVSRVRTFRQRAWQSFIYLGVRTQSPLQDAGCEDLSEGL</sequence>
<feature type="transmembrane region" description="Helical" evidence="5">
    <location>
        <begin position="31"/>
        <end position="51"/>
    </location>
</feature>
<dbReference type="InterPro" id="IPR027294">
    <property type="entry name" value="NPS_rcpt"/>
</dbReference>
<evidence type="ECO:0000256" key="3">
    <source>
        <dbReference type="ARBA" id="ARBA00022989"/>
    </source>
</evidence>
<dbReference type="OrthoDB" id="9936719at2759"/>
<evidence type="ECO:0000313" key="8">
    <source>
        <dbReference type="RefSeq" id="XP_033771032.1"/>
    </source>
</evidence>
<name>A0A6P8N6A1_GEOSA</name>
<proteinExistence type="predicted"/>
<organism evidence="7 8">
    <name type="scientific">Geotrypetes seraphini</name>
    <name type="common">Gaboon caecilian</name>
    <name type="synonym">Caecilia seraphini</name>
    <dbReference type="NCBI Taxonomy" id="260995"/>
    <lineage>
        <taxon>Eukaryota</taxon>
        <taxon>Metazoa</taxon>
        <taxon>Chordata</taxon>
        <taxon>Craniata</taxon>
        <taxon>Vertebrata</taxon>
        <taxon>Euteleostomi</taxon>
        <taxon>Amphibia</taxon>
        <taxon>Gymnophiona</taxon>
        <taxon>Geotrypetes</taxon>
    </lineage>
</organism>
<protein>
    <submittedName>
        <fullName evidence="8">P2Y purinoceptor 1-like</fullName>
    </submittedName>
</protein>
<evidence type="ECO:0000256" key="1">
    <source>
        <dbReference type="ARBA" id="ARBA00004370"/>
    </source>
</evidence>
<keyword evidence="2 5" id="KW-0812">Transmembrane</keyword>
<dbReference type="Proteomes" id="UP000515159">
    <property type="component" value="Chromosome 11"/>
</dbReference>
<dbReference type="GeneID" id="117345872"/>
<accession>A0A6P8N6A1</accession>
<evidence type="ECO:0000259" key="6">
    <source>
        <dbReference type="PROSITE" id="PS50262"/>
    </source>
</evidence>
<dbReference type="PANTHER" id="PTHR24244:SF0">
    <property type="entry name" value="G-PROTEIN COUPLED RECEPTORS FAMILY 1 PROFILE DOMAIN-CONTAINING PROTEIN"/>
    <property type="match status" value="1"/>
</dbReference>
<evidence type="ECO:0000256" key="2">
    <source>
        <dbReference type="ARBA" id="ARBA00022692"/>
    </source>
</evidence>
<dbReference type="InterPro" id="IPR017452">
    <property type="entry name" value="GPCR_Rhodpsn_7TM"/>
</dbReference>
<dbReference type="InterPro" id="IPR000276">
    <property type="entry name" value="GPCR_Rhodpsn"/>
</dbReference>
<dbReference type="PROSITE" id="PS50262">
    <property type="entry name" value="G_PROTEIN_RECEP_F1_2"/>
    <property type="match status" value="1"/>
</dbReference>
<dbReference type="GO" id="GO:0016020">
    <property type="term" value="C:membrane"/>
    <property type="evidence" value="ECO:0007669"/>
    <property type="project" value="UniProtKB-SubCell"/>
</dbReference>
<dbReference type="PRINTS" id="PR01157">
    <property type="entry name" value="P2YPURNOCPTR"/>
</dbReference>
<gene>
    <name evidence="8" type="primary">LOC117345872</name>
</gene>
<dbReference type="PRINTS" id="PR00237">
    <property type="entry name" value="GPCRRHODOPSN"/>
</dbReference>
<reference evidence="8" key="1">
    <citation type="submission" date="2025-08" db="UniProtKB">
        <authorList>
            <consortium name="RefSeq"/>
        </authorList>
    </citation>
    <scope>IDENTIFICATION</scope>
</reference>
<dbReference type="PANTHER" id="PTHR24244">
    <property type="entry name" value="NEUROPEPTIDE S RECEPTOR"/>
    <property type="match status" value="1"/>
</dbReference>
<dbReference type="Pfam" id="PF00001">
    <property type="entry name" value="7tm_1"/>
    <property type="match status" value="1"/>
</dbReference>
<dbReference type="Gene3D" id="1.20.1070.10">
    <property type="entry name" value="Rhodopsin 7-helix transmembrane proteins"/>
    <property type="match status" value="1"/>
</dbReference>
<feature type="transmembrane region" description="Helical" evidence="5">
    <location>
        <begin position="140"/>
        <end position="160"/>
    </location>
</feature>
<dbReference type="InParanoid" id="A0A6P8N6A1"/>
<comment type="subcellular location">
    <subcellularLocation>
        <location evidence="1">Membrane</location>
    </subcellularLocation>
</comment>
<dbReference type="RefSeq" id="XP_033771032.1">
    <property type="nucleotide sequence ID" value="XM_033915141.1"/>
</dbReference>
<feature type="transmembrane region" description="Helical" evidence="5">
    <location>
        <begin position="190"/>
        <end position="210"/>
    </location>
</feature>
<feature type="transmembrane region" description="Helical" evidence="5">
    <location>
        <begin position="63"/>
        <end position="88"/>
    </location>
</feature>
<feature type="transmembrane region" description="Helical" evidence="5">
    <location>
        <begin position="108"/>
        <end position="128"/>
    </location>
</feature>
<keyword evidence="7" id="KW-1185">Reference proteome</keyword>
<dbReference type="GO" id="GO:0008188">
    <property type="term" value="F:neuropeptide receptor activity"/>
    <property type="evidence" value="ECO:0007669"/>
    <property type="project" value="InterPro"/>
</dbReference>
<keyword evidence="4 5" id="KW-0472">Membrane</keyword>
<evidence type="ECO:0000313" key="7">
    <source>
        <dbReference type="Proteomes" id="UP000515159"/>
    </source>
</evidence>
<evidence type="ECO:0000256" key="5">
    <source>
        <dbReference type="SAM" id="Phobius"/>
    </source>
</evidence>
<dbReference type="AlphaFoldDB" id="A0A6P8N6A1"/>
<feature type="domain" description="G-protein coupled receptors family 1 profile" evidence="6">
    <location>
        <begin position="43"/>
        <end position="297"/>
    </location>
</feature>